<dbReference type="Proteomes" id="UP000054388">
    <property type="component" value="Unassembled WGS sequence"/>
</dbReference>
<protein>
    <submittedName>
        <fullName evidence="1">Uncharacterized protein</fullName>
    </submittedName>
</protein>
<gene>
    <name evidence="1" type="ORF">AR686_07745</name>
</gene>
<comment type="caution">
    <text evidence="1">The sequence shown here is derived from an EMBL/GenBank/DDBJ whole genome shotgun (WGS) entry which is preliminary data.</text>
</comment>
<organism evidence="1 2">
    <name type="scientific">Chryseobacterium aquaticum subsp. greenlandense</name>
    <dbReference type="NCBI Taxonomy" id="345663"/>
    <lineage>
        <taxon>Bacteria</taxon>
        <taxon>Pseudomonadati</taxon>
        <taxon>Bacteroidota</taxon>
        <taxon>Flavobacteriia</taxon>
        <taxon>Flavobacteriales</taxon>
        <taxon>Weeksellaceae</taxon>
        <taxon>Chryseobacterium group</taxon>
        <taxon>Chryseobacterium</taxon>
    </lineage>
</organism>
<sequence length="108" mass="12405">MPITNKDYFQSRLKRLSITMSDEDLEVFFVSKQITGSSDLVKPDDMDKAFMEIVLELLITPDISEDDYSIKYDRKALESWYGMECSRLGIENLLNKGKVQVKDISSLA</sequence>
<reference evidence="1 2" key="1">
    <citation type="submission" date="2015-10" db="EMBL/GenBank/DDBJ databases">
        <title>Genome sequence of Chryseobacterium greenlandense.</title>
        <authorList>
            <person name="Newman J."/>
            <person name="Fischer K."/>
            <person name="Miller J."/>
        </authorList>
    </citation>
    <scope>NUCLEOTIDE SEQUENCE [LARGE SCALE GENOMIC DNA]</scope>
    <source>
        <strain evidence="1 2">UMB34</strain>
    </source>
</reference>
<evidence type="ECO:0000313" key="1">
    <source>
        <dbReference type="EMBL" id="KUJ56446.1"/>
    </source>
</evidence>
<dbReference type="EMBL" id="LMAI01000004">
    <property type="protein sequence ID" value="KUJ56446.1"/>
    <property type="molecule type" value="Genomic_DNA"/>
</dbReference>
<evidence type="ECO:0000313" key="2">
    <source>
        <dbReference type="Proteomes" id="UP000054388"/>
    </source>
</evidence>
<accession>A0A117KBS3</accession>
<dbReference type="Pfam" id="PF20449">
    <property type="entry name" value="DUF6706"/>
    <property type="match status" value="1"/>
</dbReference>
<dbReference type="AlphaFoldDB" id="A0A117KBS3"/>
<name>A0A117KBS3_9FLAO</name>
<proteinExistence type="predicted"/>
<dbReference type="InterPro" id="IPR046552">
    <property type="entry name" value="DUF6706"/>
</dbReference>
<dbReference type="RefSeq" id="WP_059136410.1">
    <property type="nucleotide sequence ID" value="NZ_LMAI01000004.1"/>
</dbReference>